<gene>
    <name evidence="4" type="ORF">KM312_00190</name>
</gene>
<keyword evidence="2" id="KW-1133">Transmembrane helix</keyword>
<accession>A0A947CU52</accession>
<proteinExistence type="predicted"/>
<dbReference type="Proteomes" id="UP000748108">
    <property type="component" value="Unassembled WGS sequence"/>
</dbReference>
<feature type="transmembrane region" description="Helical" evidence="2">
    <location>
        <begin position="110"/>
        <end position="128"/>
    </location>
</feature>
<feature type="transmembrane region" description="Helical" evidence="2">
    <location>
        <begin position="84"/>
        <end position="101"/>
    </location>
</feature>
<feature type="compositionally biased region" description="Low complexity" evidence="1">
    <location>
        <begin position="280"/>
        <end position="291"/>
    </location>
</feature>
<evidence type="ECO:0000313" key="4">
    <source>
        <dbReference type="EMBL" id="MBT9281089.1"/>
    </source>
</evidence>
<dbReference type="AlphaFoldDB" id="A0A947CU52"/>
<dbReference type="NCBIfam" id="NF037970">
    <property type="entry name" value="vanZ_1"/>
    <property type="match status" value="1"/>
</dbReference>
<keyword evidence="2" id="KW-0812">Transmembrane</keyword>
<feature type="transmembrane region" description="Helical" evidence="2">
    <location>
        <begin position="140"/>
        <end position="159"/>
    </location>
</feature>
<evidence type="ECO:0000256" key="1">
    <source>
        <dbReference type="SAM" id="MobiDB-lite"/>
    </source>
</evidence>
<feature type="transmembrane region" description="Helical" evidence="2">
    <location>
        <begin position="171"/>
        <end position="190"/>
    </location>
</feature>
<evidence type="ECO:0000256" key="2">
    <source>
        <dbReference type="SAM" id="Phobius"/>
    </source>
</evidence>
<dbReference type="EMBL" id="JAHHQF010000005">
    <property type="protein sequence ID" value="MBT9281089.1"/>
    <property type="molecule type" value="Genomic_DNA"/>
</dbReference>
<feature type="domain" description="VanZ-like" evidence="3">
    <location>
        <begin position="14"/>
        <end position="156"/>
    </location>
</feature>
<protein>
    <submittedName>
        <fullName evidence="4">VanZ family protein</fullName>
    </submittedName>
</protein>
<comment type="caution">
    <text evidence="4">The sequence shown here is derived from an EMBL/GenBank/DDBJ whole genome shotgun (WGS) entry which is preliminary data.</text>
</comment>
<feature type="compositionally biased region" description="Polar residues" evidence="1">
    <location>
        <begin position="257"/>
        <end position="277"/>
    </location>
</feature>
<organism evidence="4 5">
    <name type="scientific">Hydrogenibacillus schlegelii</name>
    <name type="common">Bacillus schlegelii</name>
    <dbReference type="NCBI Taxonomy" id="1484"/>
    <lineage>
        <taxon>Bacteria</taxon>
        <taxon>Bacillati</taxon>
        <taxon>Bacillota</taxon>
        <taxon>Bacilli</taxon>
        <taxon>Bacillales</taxon>
        <taxon>Bacillales Family X. Incertae Sedis</taxon>
        <taxon>Hydrogenibacillus</taxon>
    </lineage>
</organism>
<evidence type="ECO:0000259" key="3">
    <source>
        <dbReference type="Pfam" id="PF04892"/>
    </source>
</evidence>
<keyword evidence="2" id="KW-0472">Membrane</keyword>
<sequence>MTVDEKKGHRPWRWWLLLLGWVLIVFALAHQPYERQDLKPVLRTVFPAEALHNSLPNVSFEYAGSLVSAALNPYGFVEFFIRKLGHAALYAAGATAFFFALRRSGLRHGVILWLMPVFIAAVAALDEIQQIWTPGRTPSVADIALDLLGASVAVTVLLKRRNRRLSERQRRIAWGAWAVMLLLGTVLLGINVRPERALTAPVDESELKESPYADILRLGLEKERFATADVAPPSHAAPPVEVSASPAGPSEGATGPPETTTSVGEQPSASSAASSKLTHAADGSSARASDAPMPPTAEAIVDAYRADMEALRDACEGRLLALAEQAYGEYRAAKNAGRSPDLGAMARRYSDQARELQKVCDATFYRLLRQMERDLDRYGYALDPVWEAEKTYEQMKAREKDRLLAKVQSLLRK</sequence>
<feature type="transmembrane region" description="Helical" evidence="2">
    <location>
        <begin position="12"/>
        <end position="33"/>
    </location>
</feature>
<dbReference type="InterPro" id="IPR006976">
    <property type="entry name" value="VanZ-like"/>
</dbReference>
<reference evidence="4" key="1">
    <citation type="journal article" date="2021" name="Microbiology">
        <title>Metagenomic Analysis of the Microbial Community in the Underground Coal Fire Area (Kemerovo Region, Russia) Revealed Predominance of Thermophilic Members of the Phyla Deinococcus-thermus, Aquificae, and Firmicutes.</title>
        <authorList>
            <person name="Kadnikov V."/>
            <person name="Mardanov A.V."/>
            <person name="Beletsky A.V."/>
            <person name="Karnachuk O.V."/>
            <person name="Ravin N.V."/>
        </authorList>
    </citation>
    <scope>NUCLEOTIDE SEQUENCE</scope>
    <source>
        <strain evidence="4">RBS10-49</strain>
    </source>
</reference>
<evidence type="ECO:0000313" key="5">
    <source>
        <dbReference type="Proteomes" id="UP000748108"/>
    </source>
</evidence>
<dbReference type="Pfam" id="PF04892">
    <property type="entry name" value="VanZ"/>
    <property type="match status" value="1"/>
</dbReference>
<feature type="region of interest" description="Disordered" evidence="1">
    <location>
        <begin position="231"/>
        <end position="294"/>
    </location>
</feature>
<name>A0A947CU52_HYDSH</name>
<feature type="compositionally biased region" description="Low complexity" evidence="1">
    <location>
        <begin position="231"/>
        <end position="250"/>
    </location>
</feature>